<keyword evidence="2" id="KW-1185">Reference proteome</keyword>
<dbReference type="RefSeq" id="WP_103059385.1">
    <property type="nucleotide sequence ID" value="NZ_BSOF01000029.1"/>
</dbReference>
<sequence length="78" mass="8603">MKKSIMLLVALTVAGCSRQPAPQENSPAVGMPNPASVYCIQQSGTLERGQTADGEINYCHLPSGERIEEWTLFRRDRP</sequence>
<dbReference type="Pfam" id="PF03891">
    <property type="entry name" value="DUF333"/>
    <property type="match status" value="1"/>
</dbReference>
<evidence type="ECO:0000313" key="1">
    <source>
        <dbReference type="EMBL" id="PNS12028.1"/>
    </source>
</evidence>
<dbReference type="PROSITE" id="PS51257">
    <property type="entry name" value="PROKAR_LIPOPROTEIN"/>
    <property type="match status" value="1"/>
</dbReference>
<dbReference type="OrthoDB" id="148878at2"/>
<organism evidence="1 2">
    <name type="scientific">Mixta theicola</name>
    <dbReference type="NCBI Taxonomy" id="1458355"/>
    <lineage>
        <taxon>Bacteria</taxon>
        <taxon>Pseudomonadati</taxon>
        <taxon>Pseudomonadota</taxon>
        <taxon>Gammaproteobacteria</taxon>
        <taxon>Enterobacterales</taxon>
        <taxon>Erwiniaceae</taxon>
        <taxon>Mixta</taxon>
    </lineage>
</organism>
<proteinExistence type="predicted"/>
<dbReference type="EMBL" id="NWUO01000005">
    <property type="protein sequence ID" value="PNS12028.1"/>
    <property type="molecule type" value="Genomic_DNA"/>
</dbReference>
<evidence type="ECO:0000313" key="2">
    <source>
        <dbReference type="Proteomes" id="UP000236345"/>
    </source>
</evidence>
<dbReference type="PANTHER" id="PTHR38008:SF2">
    <property type="entry name" value="HEMOLYSIN"/>
    <property type="match status" value="1"/>
</dbReference>
<accession>A0A2K1QAH1</accession>
<protein>
    <submittedName>
        <fullName evidence="1">Hemolysin</fullName>
    </submittedName>
</protein>
<dbReference type="InterPro" id="IPR005590">
    <property type="entry name" value="DUF333"/>
</dbReference>
<name>A0A2K1QAH1_9GAMM</name>
<dbReference type="Proteomes" id="UP000236345">
    <property type="component" value="Unassembled WGS sequence"/>
</dbReference>
<gene>
    <name evidence="1" type="ORF">COO59_08560</name>
</gene>
<comment type="caution">
    <text evidence="1">The sequence shown here is derived from an EMBL/GenBank/DDBJ whole genome shotgun (WGS) entry which is preliminary data.</text>
</comment>
<dbReference type="AlphaFoldDB" id="A0A2K1QAH1"/>
<reference evidence="2" key="1">
    <citation type="submission" date="2017-09" db="EMBL/GenBank/DDBJ databases">
        <authorList>
            <person name="Palmer M."/>
            <person name="Steenkamp E.T."/>
            <person name="Coetzee M.P."/>
            <person name="Avontuur J.R."/>
            <person name="Van Zyl E."/>
            <person name="Chan W.-Y."/>
            <person name="Blom J."/>
            <person name="Venter S.N."/>
        </authorList>
    </citation>
    <scope>NUCLEOTIDE SEQUENCE [LARGE SCALE GENOMIC DNA]</scope>
    <source>
        <strain evidence="2">QC88-366</strain>
    </source>
</reference>
<dbReference type="PANTHER" id="PTHR38008">
    <property type="entry name" value="HEMOLYSIN-RELATED"/>
    <property type="match status" value="1"/>
</dbReference>